<keyword evidence="3" id="KW-1185">Reference proteome</keyword>
<protein>
    <submittedName>
        <fullName evidence="2">Uncharacterized protein</fullName>
    </submittedName>
</protein>
<sequence>MYQKTPNTRKDHRVAYADRRTARSCRADIPSLLGIVLAIAPQPAAADGAPELEAVVTLPRLRSPSADVSAEEVQVSYDPGTNSSTVDDRWRGRGGALLGRVSVHREPFGQAGAEATARLYAAVGHPVRLDVAGDLVDLDKTGR</sequence>
<organism evidence="2 3">
    <name type="scientific">Modestobacter marinus</name>
    <dbReference type="NCBI Taxonomy" id="477641"/>
    <lineage>
        <taxon>Bacteria</taxon>
        <taxon>Bacillati</taxon>
        <taxon>Actinomycetota</taxon>
        <taxon>Actinomycetes</taxon>
        <taxon>Geodermatophilales</taxon>
        <taxon>Geodermatophilaceae</taxon>
        <taxon>Modestobacter</taxon>
    </lineage>
</organism>
<comment type="caution">
    <text evidence="2">The sequence shown here is derived from an EMBL/GenBank/DDBJ whole genome shotgun (WGS) entry which is preliminary data.</text>
</comment>
<gene>
    <name evidence="2" type="ORF">GCM10011589_47440</name>
</gene>
<evidence type="ECO:0000313" key="3">
    <source>
        <dbReference type="Proteomes" id="UP000648663"/>
    </source>
</evidence>
<accession>A0ABQ2GCL0</accession>
<name>A0ABQ2GCL0_9ACTN</name>
<reference evidence="3" key="1">
    <citation type="journal article" date="2019" name="Int. J. Syst. Evol. Microbiol.">
        <title>The Global Catalogue of Microorganisms (GCM) 10K type strain sequencing project: providing services to taxonomists for standard genome sequencing and annotation.</title>
        <authorList>
            <consortium name="The Broad Institute Genomics Platform"/>
            <consortium name="The Broad Institute Genome Sequencing Center for Infectious Disease"/>
            <person name="Wu L."/>
            <person name="Ma J."/>
        </authorList>
    </citation>
    <scope>NUCLEOTIDE SEQUENCE [LARGE SCALE GENOMIC DNA]</scope>
    <source>
        <strain evidence="3">CGMCC 4.5581</strain>
    </source>
</reference>
<dbReference type="Proteomes" id="UP000648663">
    <property type="component" value="Unassembled WGS sequence"/>
</dbReference>
<proteinExistence type="predicted"/>
<feature type="region of interest" description="Disordered" evidence="1">
    <location>
        <begin position="67"/>
        <end position="91"/>
    </location>
</feature>
<dbReference type="EMBL" id="BMMI01000017">
    <property type="protein sequence ID" value="GGL85534.1"/>
    <property type="molecule type" value="Genomic_DNA"/>
</dbReference>
<evidence type="ECO:0000313" key="2">
    <source>
        <dbReference type="EMBL" id="GGL85534.1"/>
    </source>
</evidence>
<evidence type="ECO:0000256" key="1">
    <source>
        <dbReference type="SAM" id="MobiDB-lite"/>
    </source>
</evidence>